<feature type="domain" description="NmrA-like" evidence="1">
    <location>
        <begin position="1"/>
        <end position="261"/>
    </location>
</feature>
<dbReference type="EMBL" id="LK023368">
    <property type="protein sequence ID" value="CDS12754.1"/>
    <property type="molecule type" value="Genomic_DNA"/>
</dbReference>
<proteinExistence type="predicted"/>
<evidence type="ECO:0000313" key="2">
    <source>
        <dbReference type="EMBL" id="CDS12754.1"/>
    </source>
</evidence>
<sequence length="290" mass="32544">MTEKVFVIGGTGNIGELVVRQLLENNVQVTLYTRSPAKAQSMFPNAAIVQGDYEDLKPLGKALEGHTRLFLLVTDYVCMGRIKGAISSMAYSAGVKQVVDISSLAVELPWRSSFLGHAHRQGEEAILANPNRQGYYVALRPSMFMSNHLWIDVHTIKNQNVLRHTAEPDELEGWISTNDIADLTVRVLLEPVEKHGDAVYEMNGCVLTPKERAATFSRILGRDITYEQISPQEKYNYITQTMGAPHLMALDLVSLFKGVNQQVSMCLPILLGREPESFEEYLKQHKHVFE</sequence>
<dbReference type="AlphaFoldDB" id="A0A077WZU6"/>
<dbReference type="InterPro" id="IPR036291">
    <property type="entry name" value="NAD(P)-bd_dom_sf"/>
</dbReference>
<evidence type="ECO:0000259" key="1">
    <source>
        <dbReference type="Pfam" id="PF05368"/>
    </source>
</evidence>
<dbReference type="PANTHER" id="PTHR43162">
    <property type="match status" value="1"/>
</dbReference>
<protein>
    <recommendedName>
        <fullName evidence="1">NmrA-like domain-containing protein</fullName>
    </recommendedName>
</protein>
<reference evidence="2" key="1">
    <citation type="journal article" date="2014" name="Genome Announc.">
        <title>De novo whole-genome sequence and genome annotation of Lichtheimia ramosa.</title>
        <authorList>
            <person name="Linde J."/>
            <person name="Schwartze V."/>
            <person name="Binder U."/>
            <person name="Lass-Florl C."/>
            <person name="Voigt K."/>
            <person name="Horn F."/>
        </authorList>
    </citation>
    <scope>NUCLEOTIDE SEQUENCE</scope>
    <source>
        <strain evidence="2">JMRC FSU:6197</strain>
    </source>
</reference>
<dbReference type="InterPro" id="IPR008030">
    <property type="entry name" value="NmrA-like"/>
</dbReference>
<dbReference type="InterPro" id="IPR051604">
    <property type="entry name" value="Ergot_Alk_Oxidoreductase"/>
</dbReference>
<dbReference type="OrthoDB" id="10254221at2759"/>
<dbReference type="Gene3D" id="3.90.25.10">
    <property type="entry name" value="UDP-galactose 4-epimerase, domain 1"/>
    <property type="match status" value="1"/>
</dbReference>
<accession>A0A077WZU6</accession>
<dbReference type="Pfam" id="PF05368">
    <property type="entry name" value="NmrA"/>
    <property type="match status" value="1"/>
</dbReference>
<dbReference type="PANTHER" id="PTHR43162:SF1">
    <property type="entry name" value="PRESTALK A DIFFERENTIATION PROTEIN A"/>
    <property type="match status" value="1"/>
</dbReference>
<dbReference type="Gene3D" id="3.40.50.720">
    <property type="entry name" value="NAD(P)-binding Rossmann-like Domain"/>
    <property type="match status" value="1"/>
</dbReference>
<name>A0A077WZU6_9FUNG</name>
<dbReference type="SUPFAM" id="SSF51735">
    <property type="entry name" value="NAD(P)-binding Rossmann-fold domains"/>
    <property type="match status" value="1"/>
</dbReference>
<gene>
    <name evidence="2" type="ORF">LRAMOSA04938</name>
</gene>
<organism evidence="2">
    <name type="scientific">Lichtheimia ramosa</name>
    <dbReference type="NCBI Taxonomy" id="688394"/>
    <lineage>
        <taxon>Eukaryota</taxon>
        <taxon>Fungi</taxon>
        <taxon>Fungi incertae sedis</taxon>
        <taxon>Mucoromycota</taxon>
        <taxon>Mucoromycotina</taxon>
        <taxon>Mucoromycetes</taxon>
        <taxon>Mucorales</taxon>
        <taxon>Lichtheimiaceae</taxon>
        <taxon>Lichtheimia</taxon>
    </lineage>
</organism>